<dbReference type="SMART" id="SM00198">
    <property type="entry name" value="SCP"/>
    <property type="match status" value="1"/>
</dbReference>
<dbReference type="Proteomes" id="UP000024635">
    <property type="component" value="Unassembled WGS sequence"/>
</dbReference>
<feature type="compositionally biased region" description="Low complexity" evidence="1">
    <location>
        <begin position="231"/>
        <end position="244"/>
    </location>
</feature>
<evidence type="ECO:0000256" key="1">
    <source>
        <dbReference type="SAM" id="MobiDB-lite"/>
    </source>
</evidence>
<dbReference type="STRING" id="53326.A0A016VSJ6"/>
<feature type="signal peptide" evidence="2">
    <location>
        <begin position="1"/>
        <end position="20"/>
    </location>
</feature>
<dbReference type="Pfam" id="PF00188">
    <property type="entry name" value="CAP"/>
    <property type="match status" value="2"/>
</dbReference>
<keyword evidence="2" id="KW-0732">Signal</keyword>
<feature type="region of interest" description="Disordered" evidence="1">
    <location>
        <begin position="231"/>
        <end position="259"/>
    </location>
</feature>
<comment type="caution">
    <text evidence="4">The sequence shown here is derived from an EMBL/GenBank/DDBJ whole genome shotgun (WGS) entry which is preliminary data.</text>
</comment>
<evidence type="ECO:0000313" key="5">
    <source>
        <dbReference type="Proteomes" id="UP000024635"/>
    </source>
</evidence>
<evidence type="ECO:0000259" key="3">
    <source>
        <dbReference type="SMART" id="SM00198"/>
    </source>
</evidence>
<organism evidence="4 5">
    <name type="scientific">Ancylostoma ceylanicum</name>
    <dbReference type="NCBI Taxonomy" id="53326"/>
    <lineage>
        <taxon>Eukaryota</taxon>
        <taxon>Metazoa</taxon>
        <taxon>Ecdysozoa</taxon>
        <taxon>Nematoda</taxon>
        <taxon>Chromadorea</taxon>
        <taxon>Rhabditida</taxon>
        <taxon>Rhabditina</taxon>
        <taxon>Rhabditomorpha</taxon>
        <taxon>Strongyloidea</taxon>
        <taxon>Ancylostomatidae</taxon>
        <taxon>Ancylostomatinae</taxon>
        <taxon>Ancylostoma</taxon>
    </lineage>
</organism>
<evidence type="ECO:0000256" key="2">
    <source>
        <dbReference type="SAM" id="SignalP"/>
    </source>
</evidence>
<dbReference type="EMBL" id="JARK01001341">
    <property type="protein sequence ID" value="EYC30007.1"/>
    <property type="molecule type" value="Genomic_DNA"/>
</dbReference>
<accession>A0A016VSJ6</accession>
<sequence length="452" mass="48469">MAKLCFIALVASLLPVQCLGAPTCGTGGLEESETTGIVKIINDRRTALVDGTQSNGGGSQNLPPAKSMRAITWSCELEKATQDGLSSHSCADGFAPLDPQGRAQFYNYDSIDSATTVEEYIRGRLAEIDHTALKDVSQSSVKFQDDILTNEYSYAVRATTTQIGCTKKVCTDEGMFAIYCLTDQKALTNGEIIYEVGTAGQCTDCPSGTACDPTSKLCVVSDSSATAGTVTTTPAATGTTTLPTSPEAGFPTGASTKCPNSRMTDTLRDEYVRLHNFRRSLLATGQIPRKDGKLLPTASNMQRITYDCNMEEGAIQWAAQCPKSNSPQNFRPGVGENFREFPATKFTFDTAAKKSVTEWWKPIRDVNYFEKVVVFRPFHEGAPISSFTQMGWATSNKLGCSIVKCATSNRYVAVCRYSPGGNIVNSNVYTVGSVCSACPSGSTSCSPNEGLC</sequence>
<gene>
    <name evidence="4" type="primary">Acey_s0005.g2390</name>
    <name evidence="4" type="synonym">ASP-s0005.g2390</name>
    <name evidence="4" type="ORF">Y032_0005g2390</name>
</gene>
<dbReference type="SUPFAM" id="SSF55797">
    <property type="entry name" value="PR-1-like"/>
    <property type="match status" value="2"/>
</dbReference>
<reference evidence="5" key="1">
    <citation type="journal article" date="2015" name="Nat. Genet.">
        <title>The genome and transcriptome of the zoonotic hookworm Ancylostoma ceylanicum identify infection-specific gene families.</title>
        <authorList>
            <person name="Schwarz E.M."/>
            <person name="Hu Y."/>
            <person name="Antoshechkin I."/>
            <person name="Miller M.M."/>
            <person name="Sternberg P.W."/>
            <person name="Aroian R.V."/>
        </authorList>
    </citation>
    <scope>NUCLEOTIDE SEQUENCE</scope>
    <source>
        <strain evidence="5">HY135</strain>
    </source>
</reference>
<dbReference type="InterPro" id="IPR014044">
    <property type="entry name" value="CAP_dom"/>
</dbReference>
<feature type="chain" id="PRO_5001493870" description="SCP domain-containing protein" evidence="2">
    <location>
        <begin position="21"/>
        <end position="452"/>
    </location>
</feature>
<feature type="domain" description="SCP" evidence="3">
    <location>
        <begin position="266"/>
        <end position="425"/>
    </location>
</feature>
<dbReference type="OrthoDB" id="5874910at2759"/>
<dbReference type="InterPro" id="IPR001283">
    <property type="entry name" value="CRISP-related"/>
</dbReference>
<protein>
    <recommendedName>
        <fullName evidence="3">SCP domain-containing protein</fullName>
    </recommendedName>
</protein>
<keyword evidence="5" id="KW-1185">Reference proteome</keyword>
<dbReference type="CDD" id="cd05380">
    <property type="entry name" value="CAP_euk"/>
    <property type="match status" value="2"/>
</dbReference>
<dbReference type="InterPro" id="IPR035940">
    <property type="entry name" value="CAP_sf"/>
</dbReference>
<dbReference type="PANTHER" id="PTHR10334">
    <property type="entry name" value="CYSTEINE-RICH SECRETORY PROTEIN-RELATED"/>
    <property type="match status" value="1"/>
</dbReference>
<name>A0A016VSJ6_9BILA</name>
<proteinExistence type="predicted"/>
<evidence type="ECO:0000313" key="4">
    <source>
        <dbReference type="EMBL" id="EYC30007.1"/>
    </source>
</evidence>
<dbReference type="Gene3D" id="3.40.33.10">
    <property type="entry name" value="CAP"/>
    <property type="match status" value="2"/>
</dbReference>
<dbReference type="PRINTS" id="PR00837">
    <property type="entry name" value="V5TPXLIKE"/>
</dbReference>
<dbReference type="AlphaFoldDB" id="A0A016VSJ6"/>